<accession>A0ABT9AHU5</accession>
<reference evidence="3" key="1">
    <citation type="submission" date="2023-07" db="EMBL/GenBank/DDBJ databases">
        <authorList>
            <person name="Kim M.K."/>
        </authorList>
    </citation>
    <scope>NUCLEOTIDE SEQUENCE</scope>
    <source>
        <strain evidence="3">M29</strain>
    </source>
</reference>
<feature type="chain" id="PRO_5047178304" evidence="2">
    <location>
        <begin position="23"/>
        <end position="89"/>
    </location>
</feature>
<name>A0ABT9AHU5_9BACT</name>
<dbReference type="Proteomes" id="UP001167796">
    <property type="component" value="Unassembled WGS sequence"/>
</dbReference>
<evidence type="ECO:0000256" key="2">
    <source>
        <dbReference type="SAM" id="SignalP"/>
    </source>
</evidence>
<organism evidence="3 4">
    <name type="scientific">Hymenobacter mellowenesis</name>
    <dbReference type="NCBI Taxonomy" id="3063995"/>
    <lineage>
        <taxon>Bacteria</taxon>
        <taxon>Pseudomonadati</taxon>
        <taxon>Bacteroidota</taxon>
        <taxon>Cytophagia</taxon>
        <taxon>Cytophagales</taxon>
        <taxon>Hymenobacteraceae</taxon>
        <taxon>Hymenobacter</taxon>
    </lineage>
</organism>
<dbReference type="RefSeq" id="WP_305014117.1">
    <property type="nucleotide sequence ID" value="NZ_JAUQSX010000017.1"/>
</dbReference>
<proteinExistence type="predicted"/>
<comment type="caution">
    <text evidence="3">The sequence shown here is derived from an EMBL/GenBank/DDBJ whole genome shotgun (WGS) entry which is preliminary data.</text>
</comment>
<feature type="region of interest" description="Disordered" evidence="1">
    <location>
        <begin position="27"/>
        <end position="89"/>
    </location>
</feature>
<evidence type="ECO:0000313" key="4">
    <source>
        <dbReference type="Proteomes" id="UP001167796"/>
    </source>
</evidence>
<evidence type="ECO:0000256" key="1">
    <source>
        <dbReference type="SAM" id="MobiDB-lite"/>
    </source>
</evidence>
<feature type="compositionally biased region" description="Low complexity" evidence="1">
    <location>
        <begin position="32"/>
        <end position="48"/>
    </location>
</feature>
<evidence type="ECO:0000313" key="3">
    <source>
        <dbReference type="EMBL" id="MDO7849449.1"/>
    </source>
</evidence>
<feature type="signal peptide" evidence="2">
    <location>
        <begin position="1"/>
        <end position="22"/>
    </location>
</feature>
<sequence>MKRKLLSVLSAALLCSSLTVFSACTASENVDSSGGTTPKTTGGTTSASDINGVPAGSASPRGTTNGNTTSGTTTSGTTTTSTTTSGSTT</sequence>
<dbReference type="PROSITE" id="PS51257">
    <property type="entry name" value="PROKAR_LIPOPROTEIN"/>
    <property type="match status" value="1"/>
</dbReference>
<keyword evidence="4" id="KW-1185">Reference proteome</keyword>
<feature type="compositionally biased region" description="Low complexity" evidence="1">
    <location>
        <begin position="62"/>
        <end position="89"/>
    </location>
</feature>
<protein>
    <submittedName>
        <fullName evidence="3">Uncharacterized protein</fullName>
    </submittedName>
</protein>
<dbReference type="EMBL" id="JAUQSX010000017">
    <property type="protein sequence ID" value="MDO7849449.1"/>
    <property type="molecule type" value="Genomic_DNA"/>
</dbReference>
<gene>
    <name evidence="3" type="ORF">Q5H92_24000</name>
</gene>
<keyword evidence="2" id="KW-0732">Signal</keyword>